<dbReference type="EMBL" id="JAEDAJ010000001">
    <property type="protein sequence ID" value="MBK0330338.1"/>
    <property type="molecule type" value="Genomic_DNA"/>
</dbReference>
<accession>A0ABS1B6T1</accession>
<proteinExistence type="predicted"/>
<feature type="region of interest" description="Disordered" evidence="1">
    <location>
        <begin position="1"/>
        <end position="25"/>
    </location>
</feature>
<evidence type="ECO:0000313" key="2">
    <source>
        <dbReference type="EMBL" id="MBK0330338.1"/>
    </source>
</evidence>
<dbReference type="Proteomes" id="UP000612352">
    <property type="component" value="Unassembled WGS sequence"/>
</dbReference>
<reference evidence="2 3" key="1">
    <citation type="submission" date="2020-12" db="EMBL/GenBank/DDBJ databases">
        <title>Brachybacterium sp. MASK1Z-5, whole genome shotgun sequence.</title>
        <authorList>
            <person name="Tuo L."/>
        </authorList>
    </citation>
    <scope>NUCLEOTIDE SEQUENCE [LARGE SCALE GENOMIC DNA]</scope>
    <source>
        <strain evidence="2 3">MASK1Z-5</strain>
    </source>
</reference>
<keyword evidence="3" id="KW-1185">Reference proteome</keyword>
<evidence type="ECO:0000256" key="1">
    <source>
        <dbReference type="SAM" id="MobiDB-lite"/>
    </source>
</evidence>
<gene>
    <name evidence="2" type="ORF">I8D64_02840</name>
</gene>
<feature type="region of interest" description="Disordered" evidence="1">
    <location>
        <begin position="370"/>
        <end position="390"/>
    </location>
</feature>
<dbReference type="RefSeq" id="WP_200500961.1">
    <property type="nucleotide sequence ID" value="NZ_JAEDAJ010000001.1"/>
</dbReference>
<feature type="region of interest" description="Disordered" evidence="1">
    <location>
        <begin position="42"/>
        <end position="67"/>
    </location>
</feature>
<evidence type="ECO:0000313" key="3">
    <source>
        <dbReference type="Proteomes" id="UP000612352"/>
    </source>
</evidence>
<protein>
    <submittedName>
        <fullName evidence="2">Uncharacterized protein</fullName>
    </submittedName>
</protein>
<comment type="caution">
    <text evidence="2">The sequence shown here is derived from an EMBL/GenBank/DDBJ whole genome shotgun (WGS) entry which is preliminary data.</text>
</comment>
<sequence>MSEGRVTEQRAAGGGTTGADPLVTITGDGTWQVPTRQETTGQMLTGHVPSGATGGRDARTSGGASDLADGDADRLLALTRLRGLLGDDLEEQIATRLFLPAALGTEGADQLLPQSLTLLAGTTGDLASYGWRIGPGSSRTWRRAQELRERLLEAARIALHGYEGDLVVTTLGPLTLAAATFLGSGERTLADRGALRDLPHLLAEGIAEHLDAVRSHVPGARPRLLIRDGAALALARGAIPTPSEYRRYPALPVPDIGEVWRTLLEELRSGAGLDVQDVTLAPSGDTALLSAARTAGATRLALSPAGFSAWELLAELREAGVGIELVVDPAGPQRLEAQLGSVTRSWRELGFGPRDLAGFTWLAHRPDRAVGPALPGGGTDPSAEPSRASLLDESDLQTLLRAAPAWAERVEG</sequence>
<name>A0ABS1B6T1_9MICO</name>
<organism evidence="2 3">
    <name type="scientific">Brachybacterium halotolerans</name>
    <dbReference type="NCBI Taxonomy" id="2795215"/>
    <lineage>
        <taxon>Bacteria</taxon>
        <taxon>Bacillati</taxon>
        <taxon>Actinomycetota</taxon>
        <taxon>Actinomycetes</taxon>
        <taxon>Micrococcales</taxon>
        <taxon>Dermabacteraceae</taxon>
        <taxon>Brachybacterium</taxon>
    </lineage>
</organism>